<comment type="caution">
    <text evidence="1">The sequence shown here is derived from an EMBL/GenBank/DDBJ whole genome shotgun (WGS) entry which is preliminary data.</text>
</comment>
<dbReference type="EMBL" id="VSSQ01000867">
    <property type="protein sequence ID" value="MPM02424.1"/>
    <property type="molecule type" value="Genomic_DNA"/>
</dbReference>
<reference evidence="1" key="1">
    <citation type="submission" date="2019-08" db="EMBL/GenBank/DDBJ databases">
        <authorList>
            <person name="Kucharzyk K."/>
            <person name="Murdoch R.W."/>
            <person name="Higgins S."/>
            <person name="Loffler F."/>
        </authorList>
    </citation>
    <scope>NUCLEOTIDE SEQUENCE</scope>
</reference>
<dbReference type="AlphaFoldDB" id="A0A644WJJ4"/>
<proteinExistence type="predicted"/>
<name>A0A644WJJ4_9ZZZZ</name>
<protein>
    <submittedName>
        <fullName evidence="1">Uncharacterized protein</fullName>
    </submittedName>
</protein>
<organism evidence="1">
    <name type="scientific">bioreactor metagenome</name>
    <dbReference type="NCBI Taxonomy" id="1076179"/>
    <lineage>
        <taxon>unclassified sequences</taxon>
        <taxon>metagenomes</taxon>
        <taxon>ecological metagenomes</taxon>
    </lineage>
</organism>
<accession>A0A644WJJ4</accession>
<sequence>MRRRSGVFGRGWAETEAGAQRGFTTRMCPGGQAPLLDLDVVVAHVAPAVPRNDEMLHPRLHDIAVIKAEHRHPGGILVDDLRRQILIDLAARLRVGHAARFLDRGKDLRIVVVVGTRLGARLREEGVEEVVGIVEIGRPDLGIGVGLARLARGKIGCLVGGDQMCPEPGLGHLRLNDLVHVGPARRPARHLLQVDVDPVRIAGLGQKFLGLGGVVFDRRRRGIAGQPARHHAILELAPAIEVLVEDGLPVDRHLERLAHSDVVEGLLRLVDVVIVDADARPRDDMILPLLRAVEIGRLGRGVIHVEHVDLVGFEQHPQRLGVRDHADQQPVELGPSAPVLVIRLEHLAVVQRIIAQDERTGAVGGFRRQTELVARGLGEGAVVDRGTGRRQQRKKGGIGLGQGDLDRLVIERLQARHAGGLAVEPVLGAGDEGQDVGAQRFGRGVQHPIEGVDHVIGGQLRAVVEFHALAQMERIGQPVVRDVPAFGQTGNQCRLPRPGGFRFHQPVEDVQRQRVEIRRHLRIGAFRIVEIGYAQHVLGQRGRQQHQAGQPRGQ</sequence>
<gene>
    <name evidence="1" type="ORF">SDC9_48673</name>
</gene>
<evidence type="ECO:0000313" key="1">
    <source>
        <dbReference type="EMBL" id="MPM02424.1"/>
    </source>
</evidence>